<dbReference type="PATRIC" id="fig|129848.4.peg.90"/>
<dbReference type="CDD" id="cd01298">
    <property type="entry name" value="ATZ_TRZ_like"/>
    <property type="match status" value="1"/>
</dbReference>
<dbReference type="GO" id="GO:0050270">
    <property type="term" value="F:S-adenosylhomocysteine deaminase activity"/>
    <property type="evidence" value="ECO:0007669"/>
    <property type="project" value="UniProtKB-EC"/>
</dbReference>
<proteinExistence type="inferred from homology"/>
<dbReference type="InterPro" id="IPR023512">
    <property type="entry name" value="Deaminase_MtaD/DadD"/>
</dbReference>
<dbReference type="Pfam" id="PF01979">
    <property type="entry name" value="Amidohydro_1"/>
    <property type="match status" value="1"/>
</dbReference>
<comment type="catalytic activity">
    <reaction evidence="4">
        <text>5'-deoxyadenosine + H2O + H(+) = 5'-deoxyinosine + NH4(+)</text>
        <dbReference type="Rhea" id="RHEA:42892"/>
        <dbReference type="ChEBI" id="CHEBI:15377"/>
        <dbReference type="ChEBI" id="CHEBI:15378"/>
        <dbReference type="ChEBI" id="CHEBI:17319"/>
        <dbReference type="ChEBI" id="CHEBI:28938"/>
        <dbReference type="ChEBI" id="CHEBI:82775"/>
        <dbReference type="EC" id="3.5.4.41"/>
    </reaction>
</comment>
<dbReference type="GO" id="GO:0046872">
    <property type="term" value="F:metal ion binding"/>
    <property type="evidence" value="ECO:0007669"/>
    <property type="project" value="UniProtKB-KW"/>
</dbReference>
<dbReference type="GO" id="GO:0004000">
    <property type="term" value="F:adenosine deaminase activity"/>
    <property type="evidence" value="ECO:0007669"/>
    <property type="project" value="UniProtKB-UniRule"/>
</dbReference>
<dbReference type="InterPro" id="IPR006680">
    <property type="entry name" value="Amidohydro-rel"/>
</dbReference>
<dbReference type="FunFam" id="3.20.20.140:FF:000014">
    <property type="entry name" value="5-methylthioadenosine/S-adenosylhomocysteine deaminase"/>
    <property type="match status" value="1"/>
</dbReference>
<reference evidence="6 7" key="1">
    <citation type="submission" date="2016-08" db="EMBL/GenBank/DDBJ databases">
        <authorList>
            <person name="Seilhamer J.J."/>
        </authorList>
    </citation>
    <scope>NUCLEOTIDE SEQUENCE [LARGE SCALE GENOMIC DNA]</scope>
    <source>
        <strain evidence="6">Buetzberg</strain>
    </source>
</reference>
<name>A0A1D3KZ61_9EURY</name>
<accession>A0A1D3KZ61</accession>
<keyword evidence="2 4" id="KW-0378">Hydrolase</keyword>
<dbReference type="GO" id="GO:0006556">
    <property type="term" value="P:S-adenosylmethionine biosynthetic process"/>
    <property type="evidence" value="ECO:0007669"/>
    <property type="project" value="UniProtKB-UniRule"/>
</dbReference>
<comment type="miscellaneous">
    <text evidence="4">SAH is a product of SAM methyltransferases and is known to be a feedback inhibitor of these enzymes. As a result of this inhibition, organisms have evolved efficient enzymes to metabolize SAH via different pathways. The pathway found in methanogens differs from the canonical pathway, it uses the deamination of S-adenosyl-L-homocysteine to form S-inosyl-L-homocysteine for the regeneration of SAM from S-adenosyl-L-homocysteine. 5'-deoxyadenosine is a radical SAM enzyme reaction product which strongly inhibits radical SAM enzymes. A pathway for removing this product must be present in methanogens where the MTA/SAH nucleosidase which normally metabolizes this compound is absent.</text>
</comment>
<dbReference type="NCBIfam" id="NF004701">
    <property type="entry name" value="PRK06038.1"/>
    <property type="match status" value="1"/>
</dbReference>
<evidence type="ECO:0000256" key="1">
    <source>
        <dbReference type="ARBA" id="ARBA00022723"/>
    </source>
</evidence>
<keyword evidence="3 4" id="KW-0862">Zinc</keyword>
<comment type="subunit">
    <text evidence="4">Homotetramer.</text>
</comment>
<dbReference type="Gene3D" id="3.20.20.140">
    <property type="entry name" value="Metal-dependent hydrolases"/>
    <property type="match status" value="1"/>
</dbReference>
<feature type="binding site" evidence="4">
    <location>
        <position position="117"/>
    </location>
    <ligand>
        <name>substrate</name>
    </ligand>
</feature>
<dbReference type="SUPFAM" id="SSF51556">
    <property type="entry name" value="Metallo-dependent hydrolases"/>
    <property type="match status" value="1"/>
</dbReference>
<protein>
    <recommendedName>
        <fullName evidence="4">5'-deoxyadenosine deaminase</fullName>
        <shortName evidence="4">5'-dA deaminase</shortName>
        <ecNumber evidence="4">3.5.4.41</ecNumber>
    </recommendedName>
    <alternativeName>
        <fullName evidence="4">5'-methylthioadenosine deaminase</fullName>
        <shortName evidence="4">MTA deaminase</shortName>
        <ecNumber evidence="4">3.5.4.31</ecNumber>
    </alternativeName>
    <alternativeName>
        <fullName evidence="4">Adenosine deaminase</fullName>
        <ecNumber evidence="4">3.5.4.4</ecNumber>
    </alternativeName>
    <alternativeName>
        <fullName evidence="4">S-adenosylhomocysteine deaminase</fullName>
        <shortName evidence="4">SAH deaminase</shortName>
        <ecNumber evidence="4">3.5.4.28</ecNumber>
    </alternativeName>
</protein>
<comment type="catalytic activity">
    <reaction evidence="4">
        <text>S-adenosyl-L-homocysteine + H2O + H(+) = S-inosyl-L-homocysteine + NH4(+)</text>
        <dbReference type="Rhea" id="RHEA:20716"/>
        <dbReference type="ChEBI" id="CHEBI:15377"/>
        <dbReference type="ChEBI" id="CHEBI:15378"/>
        <dbReference type="ChEBI" id="CHEBI:28938"/>
        <dbReference type="ChEBI" id="CHEBI:57856"/>
        <dbReference type="ChEBI" id="CHEBI:57985"/>
        <dbReference type="EC" id="3.5.4.28"/>
    </reaction>
</comment>
<feature type="binding site" evidence="4">
    <location>
        <position position="239"/>
    </location>
    <ligand>
        <name>substrate</name>
    </ligand>
</feature>
<feature type="binding site" evidence="4">
    <location>
        <position position="209"/>
    </location>
    <ligand>
        <name>substrate</name>
    </ligand>
</feature>
<keyword evidence="1 4" id="KW-0479">Metal-binding</keyword>
<keyword evidence="7" id="KW-1185">Reference proteome</keyword>
<dbReference type="EC" id="3.5.4.4" evidence="4"/>
<dbReference type="HAMAP" id="MF_01281">
    <property type="entry name" value="MTA_SAH_deamin"/>
    <property type="match status" value="1"/>
</dbReference>
<dbReference type="GO" id="GO:0090614">
    <property type="term" value="F:5'-methylthioadenosine deaminase activity"/>
    <property type="evidence" value="ECO:0007669"/>
    <property type="project" value="UniProtKB-EC"/>
</dbReference>
<evidence type="ECO:0000256" key="3">
    <source>
        <dbReference type="ARBA" id="ARBA00022833"/>
    </source>
</evidence>
<comment type="similarity">
    <text evidence="4">Belongs to the metallo-dependent hydrolases superfamily. MTA/SAH deaminase family.</text>
</comment>
<dbReference type="Gene3D" id="2.30.40.10">
    <property type="entry name" value="Urease, subunit C, domain 1"/>
    <property type="match status" value="1"/>
</dbReference>
<evidence type="ECO:0000259" key="5">
    <source>
        <dbReference type="Pfam" id="PF01979"/>
    </source>
</evidence>
<comment type="catalytic activity">
    <reaction evidence="4">
        <text>adenosine + H2O + H(+) = inosine + NH4(+)</text>
        <dbReference type="Rhea" id="RHEA:24408"/>
        <dbReference type="ChEBI" id="CHEBI:15377"/>
        <dbReference type="ChEBI" id="CHEBI:15378"/>
        <dbReference type="ChEBI" id="CHEBI:16335"/>
        <dbReference type="ChEBI" id="CHEBI:17596"/>
        <dbReference type="ChEBI" id="CHEBI:28938"/>
        <dbReference type="EC" id="3.5.4.4"/>
    </reaction>
</comment>
<feature type="binding site" evidence="4">
    <location>
        <position position="90"/>
    </location>
    <ligand>
        <name>Zn(2+)</name>
        <dbReference type="ChEBI" id="CHEBI:29105"/>
    </ligand>
</feature>
<dbReference type="PANTHER" id="PTHR43794">
    <property type="entry name" value="AMINOHYDROLASE SSNA-RELATED"/>
    <property type="match status" value="1"/>
</dbReference>
<comment type="caution">
    <text evidence="4">Lacks conserved residue(s) required for the propagation of feature annotation.</text>
</comment>
<dbReference type="InterPro" id="IPR050287">
    <property type="entry name" value="MTA/SAH_deaminase"/>
</dbReference>
<feature type="binding site" evidence="4">
    <location>
        <position position="324"/>
    </location>
    <ligand>
        <name>substrate</name>
    </ligand>
</feature>
<dbReference type="UniPathway" id="UPA00315"/>
<sequence length="457" mass="50205">MVDIYVLPLKYKEFKKIINFMIRGLHVETKTILIKNAIIIGDEIKKGSLITENDKISEIDYSNSSLNHADEVIDAEGKVLSPGLVNTHTHLSMSLMRGLADDMPLDTWLNDHIWPVEANLDGEHCYAGAMLACAEMIRSGTTCFNDMYFFMDHVADAADKAGIRGTLSHGMIDLGDEEKRKAEFKETQRIIDKCHETADGRIKVAFGPHSPYTCSRELLEGVRKEADKQGLRIHIHVSETQKEVEDVMEASGKRPFEYLDEIGLLGSDVLAAHAVWLDEDEMDIIKERGVALSHNPASNMKLASGVSPVSKLLEKGICMSLGTDGAASNNNLDLLEEMKLAALLQKVTTLDPTAMPAQKVFDMATRGGAAALGLEDEIGTIEVGKKADLILVDMKSSSLTPLRNPISHLVYSANGADVDTVICNGEMLMKNRELLTINEVEVISRAEEASEDLLSKL</sequence>
<evidence type="ECO:0000313" key="7">
    <source>
        <dbReference type="Proteomes" id="UP000094707"/>
    </source>
</evidence>
<dbReference type="EC" id="3.5.4.31" evidence="4"/>
<dbReference type="InterPro" id="IPR032466">
    <property type="entry name" value="Metal_Hydrolase"/>
</dbReference>
<evidence type="ECO:0000313" key="6">
    <source>
        <dbReference type="EMBL" id="SCG84674.1"/>
    </source>
</evidence>
<comment type="pathway">
    <text evidence="4">Amino-acid biosynthesis; S-adenosyl-L-methionine biosynthesis.</text>
</comment>
<dbReference type="KEGG" id="mcub:MCBB_0086"/>
<gene>
    <name evidence="4 6" type="primary">dadD</name>
    <name evidence="6" type="ORF">MCBB_0086</name>
</gene>
<feature type="binding site" evidence="4">
    <location>
        <position position="236"/>
    </location>
    <ligand>
        <name>Zn(2+)</name>
        <dbReference type="ChEBI" id="CHEBI:29105"/>
    </ligand>
</feature>
<dbReference type="SUPFAM" id="SSF51338">
    <property type="entry name" value="Composite domain of metallo-dependent hydrolases"/>
    <property type="match status" value="1"/>
</dbReference>
<dbReference type="AlphaFoldDB" id="A0A1D3KZ61"/>
<dbReference type="STRING" id="118062.MCBB_0086"/>
<evidence type="ECO:0000256" key="2">
    <source>
        <dbReference type="ARBA" id="ARBA00022801"/>
    </source>
</evidence>
<evidence type="ECO:0000256" key="4">
    <source>
        <dbReference type="HAMAP-Rule" id="MF_01281"/>
    </source>
</evidence>
<comment type="catalytic activity">
    <reaction evidence="4">
        <text>S-methyl-5'-thioadenosine + H2O + H(+) = S-methyl-5'-thioinosine + NH4(+)</text>
        <dbReference type="Rhea" id="RHEA:25025"/>
        <dbReference type="ChEBI" id="CHEBI:15377"/>
        <dbReference type="ChEBI" id="CHEBI:15378"/>
        <dbReference type="ChEBI" id="CHEBI:17509"/>
        <dbReference type="ChEBI" id="CHEBI:28938"/>
        <dbReference type="ChEBI" id="CHEBI:48595"/>
        <dbReference type="EC" id="3.5.4.31"/>
    </reaction>
</comment>
<dbReference type="Proteomes" id="UP000094707">
    <property type="component" value="Chromosome I"/>
</dbReference>
<dbReference type="InterPro" id="IPR011059">
    <property type="entry name" value="Metal-dep_hydrolase_composite"/>
</dbReference>
<feature type="domain" description="Amidohydrolase-related" evidence="5">
    <location>
        <begin position="80"/>
        <end position="427"/>
    </location>
</feature>
<dbReference type="GO" id="GO:0090613">
    <property type="term" value="F:5'-deoxyadenosine deaminase activity"/>
    <property type="evidence" value="ECO:0007669"/>
    <property type="project" value="UniProtKB-UniRule"/>
</dbReference>
<organism evidence="6 7">
    <name type="scientific">Methanobacterium congolense</name>
    <dbReference type="NCBI Taxonomy" id="118062"/>
    <lineage>
        <taxon>Archaea</taxon>
        <taxon>Methanobacteriati</taxon>
        <taxon>Methanobacteriota</taxon>
        <taxon>Methanomada group</taxon>
        <taxon>Methanobacteria</taxon>
        <taxon>Methanobacteriales</taxon>
        <taxon>Methanobacteriaceae</taxon>
        <taxon>Methanobacterium</taxon>
    </lineage>
</organism>
<dbReference type="EMBL" id="LT607756">
    <property type="protein sequence ID" value="SCG84674.1"/>
    <property type="molecule type" value="Genomic_DNA"/>
</dbReference>
<dbReference type="PANTHER" id="PTHR43794:SF11">
    <property type="entry name" value="AMIDOHYDROLASE-RELATED DOMAIN-CONTAINING PROTEIN"/>
    <property type="match status" value="1"/>
</dbReference>
<dbReference type="EC" id="3.5.4.41" evidence="4"/>
<dbReference type="EC" id="3.5.4.28" evidence="4"/>
<comment type="function">
    <text evidence="4">Catalyzes the deamination of three SAM-derived enzymatic products, namely 5'-deoxyadenosine, S-adenosyl-L-homocysteine, and 5'-methylthioadenosine, to produce the inosine analogs. Can also deaminate adenosine. The preferred substrate for this enzyme is 5'-deoxyadenosine, but all these substrates are efficiently deaminated. Likely functions in a S-adenosyl-L-methionine (SAM) recycling pathway from S-adenosyl-L-homocysteine (SAH) produced from SAM-dependent methylation reactions. May also be involved in the recycling of 5'-deoxyadenosine, whereupon the 5'-deoxyribose moiety of 5'-deoxyinosine is further metabolized to deoxyhexoses used for the biosynthesis of aromatic amino acids in methanogens.</text>
</comment>
<feature type="binding site" evidence="4">
    <location>
        <position position="324"/>
    </location>
    <ligand>
        <name>Zn(2+)</name>
        <dbReference type="ChEBI" id="CHEBI:29105"/>
    </ligand>
</feature>
<comment type="cofactor">
    <cofactor evidence="4">
        <name>Zn(2+)</name>
        <dbReference type="ChEBI" id="CHEBI:29105"/>
    </cofactor>
    <text evidence="4">Binds 1 zinc ion per subunit.</text>
</comment>
<feature type="binding site" evidence="4">
    <location>
        <position position="88"/>
    </location>
    <ligand>
        <name>Zn(2+)</name>
        <dbReference type="ChEBI" id="CHEBI:29105"/>
    </ligand>
</feature>